<reference evidence="3" key="2">
    <citation type="submission" date="2025-09" db="UniProtKB">
        <authorList>
            <consortium name="Ensembl"/>
        </authorList>
    </citation>
    <scope>IDENTIFICATION</scope>
</reference>
<evidence type="ECO:0000313" key="4">
    <source>
        <dbReference type="Proteomes" id="UP000694385"/>
    </source>
</evidence>
<dbReference type="GO" id="GO:0045893">
    <property type="term" value="P:positive regulation of DNA-templated transcription"/>
    <property type="evidence" value="ECO:0007669"/>
    <property type="project" value="TreeGrafter"/>
</dbReference>
<protein>
    <submittedName>
        <fullName evidence="3">Predicted gene, 49403</fullName>
    </submittedName>
</protein>
<organism evidence="3 4">
    <name type="scientific">Jaculus jaculus</name>
    <name type="common">Lesser Egyptian jerboa</name>
    <dbReference type="NCBI Taxonomy" id="51337"/>
    <lineage>
        <taxon>Eukaryota</taxon>
        <taxon>Metazoa</taxon>
        <taxon>Chordata</taxon>
        <taxon>Craniata</taxon>
        <taxon>Vertebrata</taxon>
        <taxon>Euteleostomi</taxon>
        <taxon>Mammalia</taxon>
        <taxon>Eutheria</taxon>
        <taxon>Euarchontoglires</taxon>
        <taxon>Glires</taxon>
        <taxon>Rodentia</taxon>
        <taxon>Myomorpha</taxon>
        <taxon>Dipodoidea</taxon>
        <taxon>Dipodidae</taxon>
        <taxon>Dipodinae</taxon>
        <taxon>Jaculus</taxon>
    </lineage>
</organism>
<dbReference type="OMA" id="WIPEDLE"/>
<feature type="domain" description="LBH" evidence="2">
    <location>
        <begin position="1"/>
        <end position="102"/>
    </location>
</feature>
<evidence type="ECO:0000313" key="3">
    <source>
        <dbReference type="Ensembl" id="ENSJJAP00000006672.1"/>
    </source>
</evidence>
<sequence>MALVPGSSKGEPWSRDISNSSWHQEIPRLTNPLSKDREEISRCEGHQDIQVYQKPHLPSIVVEASEGNEEDQGDLQWPHEELLLLTDGEEEEAEAFFQDQSEEPGWVWSPQEPKYTLRTFIPGLSWEQEQEDASWIPEDLECDETPNLCPLWDPTTGSCVCRNRNVEYAHLPSTFCGKY</sequence>
<dbReference type="InterPro" id="IPR038990">
    <property type="entry name" value="LBH_dom"/>
</dbReference>
<reference evidence="3" key="1">
    <citation type="submission" date="2025-08" db="UniProtKB">
        <authorList>
            <consortium name="Ensembl"/>
        </authorList>
    </citation>
    <scope>IDENTIFICATION</scope>
</reference>
<proteinExistence type="predicted"/>
<dbReference type="GO" id="GO:0005634">
    <property type="term" value="C:nucleus"/>
    <property type="evidence" value="ECO:0007669"/>
    <property type="project" value="TreeGrafter"/>
</dbReference>
<evidence type="ECO:0000259" key="2">
    <source>
        <dbReference type="Pfam" id="PF15317"/>
    </source>
</evidence>
<feature type="region of interest" description="Disordered" evidence="1">
    <location>
        <begin position="1"/>
        <end position="51"/>
    </location>
</feature>
<dbReference type="GeneTree" id="ENSGT00400000022873"/>
<name>A0A8C5KCE1_JACJA</name>
<keyword evidence="4" id="KW-1185">Reference proteome</keyword>
<dbReference type="Ensembl" id="ENSJJAT00000013069.1">
    <property type="protein sequence ID" value="ENSJJAP00000006672.1"/>
    <property type="gene ID" value="ENSJJAG00000011273.1"/>
</dbReference>
<dbReference type="AlphaFoldDB" id="A0A8C5KCE1"/>
<evidence type="ECO:0000256" key="1">
    <source>
        <dbReference type="SAM" id="MobiDB-lite"/>
    </source>
</evidence>
<dbReference type="PANTHER" id="PTHR14987">
    <property type="entry name" value="PROTEIN LBH-RELATED"/>
    <property type="match status" value="1"/>
</dbReference>
<dbReference type="Proteomes" id="UP000694385">
    <property type="component" value="Unassembled WGS sequence"/>
</dbReference>
<accession>A0A8C5KCE1</accession>
<dbReference type="PANTHER" id="PTHR14987:SF1">
    <property type="entry name" value="LBH DOMAIN-CONTAINING PROTEIN 1"/>
    <property type="match status" value="1"/>
</dbReference>
<dbReference type="Pfam" id="PF15317">
    <property type="entry name" value="Lbh"/>
    <property type="match status" value="1"/>
</dbReference>
<feature type="compositionally biased region" description="Basic and acidic residues" evidence="1">
    <location>
        <begin position="34"/>
        <end position="47"/>
    </location>
</feature>
<dbReference type="InterPro" id="IPR042945">
    <property type="entry name" value="LBH_dom_prot"/>
</dbReference>